<feature type="signal peptide" evidence="1">
    <location>
        <begin position="1"/>
        <end position="24"/>
    </location>
</feature>
<feature type="chain" id="PRO_5033004160" evidence="1">
    <location>
        <begin position="25"/>
        <end position="128"/>
    </location>
</feature>
<reference evidence="3 4" key="1">
    <citation type="submission" date="2020-08" db="EMBL/GenBank/DDBJ databases">
        <title>Functional genomics of gut bacteria from endangered species of beetles.</title>
        <authorList>
            <person name="Carlos-Shanley C."/>
        </authorList>
    </citation>
    <scope>NUCLEOTIDE SEQUENCE [LARGE SCALE GENOMIC DNA]</scope>
    <source>
        <strain evidence="3 4">S00239</strain>
    </source>
</reference>
<keyword evidence="1" id="KW-0732">Signal</keyword>
<evidence type="ECO:0000259" key="2">
    <source>
        <dbReference type="Pfam" id="PF07715"/>
    </source>
</evidence>
<dbReference type="SUPFAM" id="SSF56935">
    <property type="entry name" value="Porins"/>
    <property type="match status" value="1"/>
</dbReference>
<keyword evidence="3" id="KW-0675">Receptor</keyword>
<evidence type="ECO:0000313" key="4">
    <source>
        <dbReference type="Proteomes" id="UP000562027"/>
    </source>
</evidence>
<dbReference type="AlphaFoldDB" id="A0A840L652"/>
<protein>
    <submittedName>
        <fullName evidence="3">Outer membrane cobalamin receptor</fullName>
    </submittedName>
</protein>
<comment type="caution">
    <text evidence="3">The sequence shown here is derived from an EMBL/GenBank/DDBJ whole genome shotgun (WGS) entry which is preliminary data.</text>
</comment>
<dbReference type="RefSeq" id="WP_184298371.1">
    <property type="nucleotide sequence ID" value="NZ_JACHLP010000003.1"/>
</dbReference>
<gene>
    <name evidence="3" type="ORF">HNP55_001790</name>
</gene>
<name>A0A840L652_9BURK</name>
<dbReference type="InterPro" id="IPR037066">
    <property type="entry name" value="Plug_dom_sf"/>
</dbReference>
<dbReference type="Gene3D" id="2.170.130.10">
    <property type="entry name" value="TonB-dependent receptor, plug domain"/>
    <property type="match status" value="1"/>
</dbReference>
<feature type="domain" description="TonB-dependent receptor plug" evidence="2">
    <location>
        <begin position="43"/>
        <end position="119"/>
    </location>
</feature>
<dbReference type="Pfam" id="PF07715">
    <property type="entry name" value="Plug"/>
    <property type="match status" value="1"/>
</dbReference>
<dbReference type="InterPro" id="IPR012910">
    <property type="entry name" value="Plug_dom"/>
</dbReference>
<dbReference type="PANTHER" id="PTHR47234">
    <property type="match status" value="1"/>
</dbReference>
<evidence type="ECO:0000313" key="3">
    <source>
        <dbReference type="EMBL" id="MBB4843271.1"/>
    </source>
</evidence>
<organism evidence="3 4">
    <name type="scientific">Roseateles oligotrophus</name>
    <dbReference type="NCBI Taxonomy" id="1769250"/>
    <lineage>
        <taxon>Bacteria</taxon>
        <taxon>Pseudomonadati</taxon>
        <taxon>Pseudomonadota</taxon>
        <taxon>Betaproteobacteria</taxon>
        <taxon>Burkholderiales</taxon>
        <taxon>Sphaerotilaceae</taxon>
        <taxon>Roseateles</taxon>
    </lineage>
</organism>
<accession>A0A840L652</accession>
<dbReference type="EMBL" id="JACHLP010000003">
    <property type="protein sequence ID" value="MBB4843271.1"/>
    <property type="molecule type" value="Genomic_DNA"/>
</dbReference>
<keyword evidence="4" id="KW-1185">Reference proteome</keyword>
<proteinExistence type="predicted"/>
<dbReference type="Proteomes" id="UP000562027">
    <property type="component" value="Unassembled WGS sequence"/>
</dbReference>
<sequence>MKTTRLCSALALIYAAGFSPMLQAQESLERVTVTGSSIKRLESETALPVSVITRAQIESSGAVSTEDLLKRISANSAMVSDSTQGAGYATSNANLRGLGANSTLVLLNGRRLANHPFGNIAAATPRST</sequence>
<evidence type="ECO:0000256" key="1">
    <source>
        <dbReference type="SAM" id="SignalP"/>
    </source>
</evidence>
<dbReference type="PANTHER" id="PTHR47234:SF3">
    <property type="entry name" value="SECRETIN_TONB SHORT N-TERMINAL DOMAIN-CONTAINING PROTEIN"/>
    <property type="match status" value="1"/>
</dbReference>